<dbReference type="InterPro" id="IPR012337">
    <property type="entry name" value="RNaseH-like_sf"/>
</dbReference>
<evidence type="ECO:0000259" key="1">
    <source>
        <dbReference type="Pfam" id="PF05699"/>
    </source>
</evidence>
<dbReference type="Proteomes" id="UP000615446">
    <property type="component" value="Unassembled WGS sequence"/>
</dbReference>
<dbReference type="SUPFAM" id="SSF53098">
    <property type="entry name" value="Ribonuclease H-like"/>
    <property type="match status" value="1"/>
</dbReference>
<feature type="domain" description="HAT C-terminal dimerisation" evidence="1">
    <location>
        <begin position="117"/>
        <end position="195"/>
    </location>
</feature>
<dbReference type="InterPro" id="IPR008906">
    <property type="entry name" value="HATC_C_dom"/>
</dbReference>
<reference evidence="2" key="1">
    <citation type="submission" date="2019-10" db="EMBL/GenBank/DDBJ databases">
        <title>Conservation and host-specific expression of non-tandemly repeated heterogenous ribosome RNA gene in arbuscular mycorrhizal fungi.</title>
        <authorList>
            <person name="Maeda T."/>
            <person name="Kobayashi Y."/>
            <person name="Nakagawa T."/>
            <person name="Ezawa T."/>
            <person name="Yamaguchi K."/>
            <person name="Bino T."/>
            <person name="Nishimoto Y."/>
            <person name="Shigenobu S."/>
            <person name="Kawaguchi M."/>
        </authorList>
    </citation>
    <scope>NUCLEOTIDE SEQUENCE</scope>
    <source>
        <strain evidence="2">HR1</strain>
    </source>
</reference>
<dbReference type="Pfam" id="PF05699">
    <property type="entry name" value="Dimer_Tnp_hAT"/>
    <property type="match status" value="1"/>
</dbReference>
<dbReference type="PANTHER" id="PTHR47611">
    <property type="entry name" value="HAT DIMERISATION DOMAIN, C-TERMINAL"/>
    <property type="match status" value="1"/>
</dbReference>
<dbReference type="EMBL" id="BLAL01000160">
    <property type="protein sequence ID" value="GES86272.1"/>
    <property type="molecule type" value="Genomic_DNA"/>
</dbReference>
<dbReference type="OrthoDB" id="2409584at2759"/>
<dbReference type="AlphaFoldDB" id="A0A8H3QP40"/>
<sequence length="205" mass="23131">MPAIAALIASIKPGAQDFRVNVADDLPDEEITILDSAEVTISDNENEVETEVVDLTAVTGRCRKKIDITEPIQTKDIIIPSAEHTNPTEHHSNRVRKSILDMIYASSNPADSSEEIDKYLEINEECKETNPLEWWKLHEKRFPTLTTITRKYLGICAISVLSERLFSDVGNNITNKRINLDPNLVEQMLFLKQNINVMGSIFPLI</sequence>
<name>A0A8H3QP40_9GLOM</name>
<accession>A0A8H3QP40</accession>
<dbReference type="GO" id="GO:0046983">
    <property type="term" value="F:protein dimerization activity"/>
    <property type="evidence" value="ECO:0007669"/>
    <property type="project" value="InterPro"/>
</dbReference>
<gene>
    <name evidence="2" type="ORF">RCL2_001333600</name>
</gene>
<dbReference type="PANTHER" id="PTHR47611:SF3">
    <property type="entry name" value="HAT C-TERMINAL DIMERISATION DOMAIN-CONTAINING PROTEIN"/>
    <property type="match status" value="1"/>
</dbReference>
<protein>
    <submittedName>
        <fullName evidence="2">Zinc finger BED domain-containing protein 1-like</fullName>
    </submittedName>
</protein>
<evidence type="ECO:0000313" key="2">
    <source>
        <dbReference type="EMBL" id="GES86272.1"/>
    </source>
</evidence>
<comment type="caution">
    <text evidence="2">The sequence shown here is derived from an EMBL/GenBank/DDBJ whole genome shotgun (WGS) entry which is preliminary data.</text>
</comment>
<evidence type="ECO:0000313" key="3">
    <source>
        <dbReference type="Proteomes" id="UP000615446"/>
    </source>
</evidence>
<organism evidence="2 3">
    <name type="scientific">Rhizophagus clarus</name>
    <dbReference type="NCBI Taxonomy" id="94130"/>
    <lineage>
        <taxon>Eukaryota</taxon>
        <taxon>Fungi</taxon>
        <taxon>Fungi incertae sedis</taxon>
        <taxon>Mucoromycota</taxon>
        <taxon>Glomeromycotina</taxon>
        <taxon>Glomeromycetes</taxon>
        <taxon>Glomerales</taxon>
        <taxon>Glomeraceae</taxon>
        <taxon>Rhizophagus</taxon>
    </lineage>
</organism>
<proteinExistence type="predicted"/>